<proteinExistence type="inferred from homology"/>
<name>A0AAV1X5D8_LUPLU</name>
<protein>
    <recommendedName>
        <fullName evidence="3">Cupin-like domain-containing protein</fullName>
    </recommendedName>
</protein>
<feature type="domain" description="Cupin-like" evidence="3">
    <location>
        <begin position="54"/>
        <end position="94"/>
    </location>
</feature>
<evidence type="ECO:0000256" key="2">
    <source>
        <dbReference type="SAM" id="Coils"/>
    </source>
</evidence>
<dbReference type="InterPro" id="IPR041667">
    <property type="entry name" value="Cupin_8"/>
</dbReference>
<comment type="similarity">
    <text evidence="1">Belongs to the JARID1 histone demethylase family.</text>
</comment>
<keyword evidence="5" id="KW-1185">Reference proteome</keyword>
<dbReference type="SUPFAM" id="SSF51197">
    <property type="entry name" value="Clavaminate synthase-like"/>
    <property type="match status" value="1"/>
</dbReference>
<evidence type="ECO:0000313" key="5">
    <source>
        <dbReference type="Proteomes" id="UP001497480"/>
    </source>
</evidence>
<evidence type="ECO:0000259" key="3">
    <source>
        <dbReference type="Pfam" id="PF13621"/>
    </source>
</evidence>
<dbReference type="Gene3D" id="2.60.120.650">
    <property type="entry name" value="Cupin"/>
    <property type="match status" value="1"/>
</dbReference>
<keyword evidence="2" id="KW-0175">Coiled coil</keyword>
<dbReference type="PANTHER" id="PTHR12461">
    <property type="entry name" value="HYPOXIA-INDUCIBLE FACTOR 1 ALPHA INHIBITOR-RELATED"/>
    <property type="match status" value="1"/>
</dbReference>
<evidence type="ECO:0000256" key="1">
    <source>
        <dbReference type="ARBA" id="ARBA00006801"/>
    </source>
</evidence>
<sequence length="336" mass="38972">MRSKHQEGLDPPCLRAQTHGFLGFGIECAYLSLEGVPIMNSDPEERIQLETLREAIQMPPFLAAKELSSINLWMNNALARSSTHYDPYHNLLCIDSVQKQVFFACRFHQVDGDDLTIAINFWWRSNIMSSMLEHMDAYYLCRILKRLFKTVIFNFNLGQDELLLKLGIDHGNDNYSQMLKGMDSKEEKLEERKTLLELEPAAAQVLMTLFLWFTTMLVLTRISNHSQLLSMLMSLEREKKLNVNWRDDPIAKTLWDVESRSLQNVFLAMAFFAQIYYHRSRFYHVFYSAFDDQSAAMNSILKGKESFTQEAFKSVMENFVGLRLESSKPGTDEKPS</sequence>
<evidence type="ECO:0000313" key="4">
    <source>
        <dbReference type="EMBL" id="CAL0316136.1"/>
    </source>
</evidence>
<dbReference type="Proteomes" id="UP001497480">
    <property type="component" value="Unassembled WGS sequence"/>
</dbReference>
<gene>
    <name evidence="4" type="ORF">LLUT_LOCUS17196</name>
</gene>
<organism evidence="4 5">
    <name type="scientific">Lupinus luteus</name>
    <name type="common">European yellow lupine</name>
    <dbReference type="NCBI Taxonomy" id="3873"/>
    <lineage>
        <taxon>Eukaryota</taxon>
        <taxon>Viridiplantae</taxon>
        <taxon>Streptophyta</taxon>
        <taxon>Embryophyta</taxon>
        <taxon>Tracheophyta</taxon>
        <taxon>Spermatophyta</taxon>
        <taxon>Magnoliopsida</taxon>
        <taxon>eudicotyledons</taxon>
        <taxon>Gunneridae</taxon>
        <taxon>Pentapetalae</taxon>
        <taxon>rosids</taxon>
        <taxon>fabids</taxon>
        <taxon>Fabales</taxon>
        <taxon>Fabaceae</taxon>
        <taxon>Papilionoideae</taxon>
        <taxon>50 kb inversion clade</taxon>
        <taxon>genistoids sensu lato</taxon>
        <taxon>core genistoids</taxon>
        <taxon>Genisteae</taxon>
        <taxon>Lupinus</taxon>
    </lineage>
</organism>
<dbReference type="Pfam" id="PF13621">
    <property type="entry name" value="Cupin_8"/>
    <property type="match status" value="1"/>
</dbReference>
<comment type="caution">
    <text evidence="4">The sequence shown here is derived from an EMBL/GenBank/DDBJ whole genome shotgun (WGS) entry which is preliminary data.</text>
</comment>
<dbReference type="PANTHER" id="PTHR12461:SF102">
    <property type="entry name" value="LYSINE-SPECIFIC DEMETHYLASE JMJ31"/>
    <property type="match status" value="1"/>
</dbReference>
<feature type="coiled-coil region" evidence="2">
    <location>
        <begin position="172"/>
        <end position="199"/>
    </location>
</feature>
<dbReference type="EMBL" id="CAXHTB010000012">
    <property type="protein sequence ID" value="CAL0316136.1"/>
    <property type="molecule type" value="Genomic_DNA"/>
</dbReference>
<reference evidence="4 5" key="1">
    <citation type="submission" date="2024-03" db="EMBL/GenBank/DDBJ databases">
        <authorList>
            <person name="Martinez-Hernandez J."/>
        </authorList>
    </citation>
    <scope>NUCLEOTIDE SEQUENCE [LARGE SCALE GENOMIC DNA]</scope>
</reference>
<dbReference type="AlphaFoldDB" id="A0AAV1X5D8"/>
<accession>A0AAV1X5D8</accession>